<dbReference type="InterPro" id="IPR007652">
    <property type="entry name" value="A1-4-GlycosylTfrase_dom"/>
</dbReference>
<keyword evidence="5" id="KW-0333">Golgi apparatus</keyword>
<reference evidence="9" key="1">
    <citation type="submission" date="2025-08" db="UniProtKB">
        <authorList>
            <consortium name="RefSeq"/>
        </authorList>
    </citation>
    <scope>IDENTIFICATION</scope>
    <source>
        <strain evidence="9">15112-1751.03</strain>
        <tissue evidence="9">Whole Adult</tissue>
    </source>
</reference>
<dbReference type="PANTHER" id="PTHR12042">
    <property type="entry name" value="LACTOSYLCERAMIDE 4-ALPHA-GALACTOSYLTRANSFERASE ALPHA- 1,4-GALACTOSYLTRANSFERASE"/>
    <property type="match status" value="1"/>
</dbReference>
<dbReference type="InterPro" id="IPR007577">
    <property type="entry name" value="GlycoTrfase_DXD_sugar-bd_CS"/>
</dbReference>
<dbReference type="GO" id="GO:0000139">
    <property type="term" value="C:Golgi membrane"/>
    <property type="evidence" value="ECO:0007669"/>
    <property type="project" value="UniProtKB-SubCell"/>
</dbReference>
<keyword evidence="6" id="KW-0472">Membrane</keyword>
<accession>A0A9C6WDC7</accession>
<evidence type="ECO:0000259" key="7">
    <source>
        <dbReference type="Pfam" id="PF04572"/>
    </source>
</evidence>
<evidence type="ECO:0000256" key="1">
    <source>
        <dbReference type="ARBA" id="ARBA00004323"/>
    </source>
</evidence>
<evidence type="ECO:0000256" key="6">
    <source>
        <dbReference type="ARBA" id="ARBA00023136"/>
    </source>
</evidence>
<dbReference type="Pfam" id="PF04488">
    <property type="entry name" value="Gly_transf_sug"/>
    <property type="match status" value="1"/>
</dbReference>
<protein>
    <submittedName>
        <fullName evidence="9">Lactosylceramide 4-alpha-galactosyltransferase-like isoform X2</fullName>
    </submittedName>
</protein>
<keyword evidence="3" id="KW-0328">Glycosyltransferase</keyword>
<name>A0A9C6WDC7_DROAB</name>
<dbReference type="GO" id="GO:0035248">
    <property type="term" value="F:alpha-1,4-N-acetylgalactosaminyltransferase activity"/>
    <property type="evidence" value="ECO:0007669"/>
    <property type="project" value="TreeGrafter"/>
</dbReference>
<dbReference type="Proteomes" id="UP000515160">
    <property type="component" value="Chromosome 2L"/>
</dbReference>
<organism evidence="8 9">
    <name type="scientific">Drosophila albomicans</name>
    <name type="common">Fruit fly</name>
    <dbReference type="NCBI Taxonomy" id="7291"/>
    <lineage>
        <taxon>Eukaryota</taxon>
        <taxon>Metazoa</taxon>
        <taxon>Ecdysozoa</taxon>
        <taxon>Arthropoda</taxon>
        <taxon>Hexapoda</taxon>
        <taxon>Insecta</taxon>
        <taxon>Pterygota</taxon>
        <taxon>Neoptera</taxon>
        <taxon>Endopterygota</taxon>
        <taxon>Diptera</taxon>
        <taxon>Brachycera</taxon>
        <taxon>Muscomorpha</taxon>
        <taxon>Ephydroidea</taxon>
        <taxon>Drosophilidae</taxon>
        <taxon>Drosophila</taxon>
    </lineage>
</organism>
<dbReference type="GeneID" id="117565029"/>
<evidence type="ECO:0000256" key="3">
    <source>
        <dbReference type="ARBA" id="ARBA00022676"/>
    </source>
</evidence>
<dbReference type="InterPro" id="IPR029044">
    <property type="entry name" value="Nucleotide-diphossugar_trans"/>
</dbReference>
<dbReference type="Pfam" id="PF04572">
    <property type="entry name" value="Gb3_synth"/>
    <property type="match status" value="1"/>
</dbReference>
<evidence type="ECO:0000256" key="5">
    <source>
        <dbReference type="ARBA" id="ARBA00023034"/>
    </source>
</evidence>
<evidence type="ECO:0000313" key="9">
    <source>
        <dbReference type="RefSeq" id="XP_051858868.1"/>
    </source>
</evidence>
<feature type="domain" description="Alpha 1,4-glycosyltransferase" evidence="7">
    <location>
        <begin position="232"/>
        <end position="360"/>
    </location>
</feature>
<proteinExistence type="inferred from homology"/>
<keyword evidence="4" id="KW-0808">Transferase</keyword>
<sequence length="365" mass="42088">MFSQAFQHFVRARRTLLLYLGLCALIFFAFFSPLSVSYVSPECYMDTQLYELDNGGLKRLEDVLLSQIIPPPGRSIFFHETKCHSSDGPNIFKLSARQACSIESAALNNPNFQVFLLFATPTYTLDDQNDPILDALRSYKNVNLRYLNIWRYVKDTPIEKWFKEGHLFRSKFLTEHMSDLLRLITLYRFGGIYMDLDVVVLRSMELVPLNYVGAHDNVTLGNAVISVEPRGIGHEISELFLDYYQKHYSADVYVSNGPTLVSRVVKGFCNHTSMKQMQEDPKNCRGFKVFNETAFYPLQWPQWQHFILPEFKKDTLEKTKDSYLIHFWNKSSYQKLFKVGTDNAYGSYASANCPKTYAAAAGTDF</sequence>
<keyword evidence="8" id="KW-1185">Reference proteome</keyword>
<dbReference type="RefSeq" id="XP_051858868.1">
    <property type="nucleotide sequence ID" value="XM_052002908.1"/>
</dbReference>
<comment type="subcellular location">
    <subcellularLocation>
        <location evidence="1">Golgi apparatus membrane</location>
        <topology evidence="1">Single-pass type II membrane protein</topology>
    </subcellularLocation>
</comment>
<dbReference type="Gene3D" id="3.90.550.20">
    <property type="match status" value="1"/>
</dbReference>
<dbReference type="PANTHER" id="PTHR12042:SF21">
    <property type="entry name" value="ALPHA1,4-GALACTOSYLTRANSFERASE 1-RELATED"/>
    <property type="match status" value="1"/>
</dbReference>
<evidence type="ECO:0000313" key="8">
    <source>
        <dbReference type="Proteomes" id="UP000515160"/>
    </source>
</evidence>
<evidence type="ECO:0000256" key="4">
    <source>
        <dbReference type="ARBA" id="ARBA00022679"/>
    </source>
</evidence>
<dbReference type="OrthoDB" id="409543at2759"/>
<dbReference type="GO" id="GO:0006688">
    <property type="term" value="P:glycosphingolipid biosynthetic process"/>
    <property type="evidence" value="ECO:0007669"/>
    <property type="project" value="TreeGrafter"/>
</dbReference>
<dbReference type="InterPro" id="IPR051981">
    <property type="entry name" value="Glycosyltransf_32"/>
</dbReference>
<evidence type="ECO:0000256" key="2">
    <source>
        <dbReference type="ARBA" id="ARBA00009003"/>
    </source>
</evidence>
<dbReference type="AlphaFoldDB" id="A0A9C6WDC7"/>
<gene>
    <name evidence="9" type="primary">LOC117565029</name>
</gene>
<dbReference type="SUPFAM" id="SSF53448">
    <property type="entry name" value="Nucleotide-diphospho-sugar transferases"/>
    <property type="match status" value="1"/>
</dbReference>
<comment type="similarity">
    <text evidence="2">Belongs to the glycosyltransferase 32 family.</text>
</comment>